<dbReference type="EMBL" id="CM027682">
    <property type="protein sequence ID" value="KAG0539480.1"/>
    <property type="molecule type" value="Genomic_DNA"/>
</dbReference>
<reference evidence="1" key="2">
    <citation type="submission" date="2020-10" db="EMBL/GenBank/DDBJ databases">
        <authorList>
            <person name="Cooper E.A."/>
            <person name="Brenton Z.W."/>
            <person name="Flinn B.S."/>
            <person name="Jenkins J."/>
            <person name="Shu S."/>
            <person name="Flowers D."/>
            <person name="Luo F."/>
            <person name="Wang Y."/>
            <person name="Xia P."/>
            <person name="Barry K."/>
            <person name="Daum C."/>
            <person name="Lipzen A."/>
            <person name="Yoshinaga Y."/>
            <person name="Schmutz J."/>
            <person name="Saski C."/>
            <person name="Vermerris W."/>
            <person name="Kresovich S."/>
        </authorList>
    </citation>
    <scope>NUCLEOTIDE SEQUENCE</scope>
</reference>
<dbReference type="Proteomes" id="UP000807115">
    <property type="component" value="Chromosome 3"/>
</dbReference>
<gene>
    <name evidence="1" type="ORF">BDA96_03G326400</name>
</gene>
<comment type="caution">
    <text evidence="1">The sequence shown here is derived from an EMBL/GenBank/DDBJ whole genome shotgun (WGS) entry which is preliminary data.</text>
</comment>
<organism evidence="1 2">
    <name type="scientific">Sorghum bicolor</name>
    <name type="common">Sorghum</name>
    <name type="synonym">Sorghum vulgare</name>
    <dbReference type="NCBI Taxonomy" id="4558"/>
    <lineage>
        <taxon>Eukaryota</taxon>
        <taxon>Viridiplantae</taxon>
        <taxon>Streptophyta</taxon>
        <taxon>Embryophyta</taxon>
        <taxon>Tracheophyta</taxon>
        <taxon>Spermatophyta</taxon>
        <taxon>Magnoliopsida</taxon>
        <taxon>Liliopsida</taxon>
        <taxon>Poales</taxon>
        <taxon>Poaceae</taxon>
        <taxon>PACMAD clade</taxon>
        <taxon>Panicoideae</taxon>
        <taxon>Andropogonodae</taxon>
        <taxon>Andropogoneae</taxon>
        <taxon>Sorghinae</taxon>
        <taxon>Sorghum</taxon>
    </lineage>
</organism>
<protein>
    <submittedName>
        <fullName evidence="1">Uncharacterized protein</fullName>
    </submittedName>
</protein>
<sequence length="49" mass="5543">MAPYVLKQGEARVFILVFMKPHPSRNVEAKIEDRRPAPVLILVLVPACE</sequence>
<dbReference type="AlphaFoldDB" id="A0A921RGW0"/>
<reference evidence="1" key="1">
    <citation type="journal article" date="2019" name="BMC Genomics">
        <title>A new reference genome for Sorghum bicolor reveals high levels of sequence similarity between sweet and grain genotypes: implications for the genetics of sugar metabolism.</title>
        <authorList>
            <person name="Cooper E.A."/>
            <person name="Brenton Z.W."/>
            <person name="Flinn B.S."/>
            <person name="Jenkins J."/>
            <person name="Shu S."/>
            <person name="Flowers D."/>
            <person name="Luo F."/>
            <person name="Wang Y."/>
            <person name="Xia P."/>
            <person name="Barry K."/>
            <person name="Daum C."/>
            <person name="Lipzen A."/>
            <person name="Yoshinaga Y."/>
            <person name="Schmutz J."/>
            <person name="Saski C."/>
            <person name="Vermerris W."/>
            <person name="Kresovich S."/>
        </authorList>
    </citation>
    <scope>NUCLEOTIDE SEQUENCE</scope>
</reference>
<accession>A0A921RGW0</accession>
<proteinExistence type="predicted"/>
<name>A0A921RGW0_SORBI</name>
<evidence type="ECO:0000313" key="2">
    <source>
        <dbReference type="Proteomes" id="UP000807115"/>
    </source>
</evidence>
<evidence type="ECO:0000313" key="1">
    <source>
        <dbReference type="EMBL" id="KAG0539480.1"/>
    </source>
</evidence>